<sequence length="163" mass="19856">MLQQQYIEEGFEKQEAFVFVQNQMLLHIIFLFLNLNLVQFRFWEILQQRQCCRNIISHHYPIKVQFILLYLDQFFSIPCLKQINNIDYHSYSQHKIVNKNNQYLYQTIVLLYYVHIIKIICISNKNSVISYIIKNFNKSTLNFVLRNYSVQQNLRSKIKPQQQ</sequence>
<dbReference type="Proteomes" id="UP000688137">
    <property type="component" value="Unassembled WGS sequence"/>
</dbReference>
<proteinExistence type="predicted"/>
<protein>
    <submittedName>
        <fullName evidence="1">Uncharacterized protein</fullName>
    </submittedName>
</protein>
<dbReference type="AlphaFoldDB" id="A0A8S1KRW4"/>
<name>A0A8S1KRW4_PARPR</name>
<organism evidence="1 2">
    <name type="scientific">Paramecium primaurelia</name>
    <dbReference type="NCBI Taxonomy" id="5886"/>
    <lineage>
        <taxon>Eukaryota</taxon>
        <taxon>Sar</taxon>
        <taxon>Alveolata</taxon>
        <taxon>Ciliophora</taxon>
        <taxon>Intramacronucleata</taxon>
        <taxon>Oligohymenophorea</taxon>
        <taxon>Peniculida</taxon>
        <taxon>Parameciidae</taxon>
        <taxon>Paramecium</taxon>
    </lineage>
</organism>
<reference evidence="1" key="1">
    <citation type="submission" date="2021-01" db="EMBL/GenBank/DDBJ databases">
        <authorList>
            <consortium name="Genoscope - CEA"/>
            <person name="William W."/>
        </authorList>
    </citation>
    <scope>NUCLEOTIDE SEQUENCE</scope>
</reference>
<evidence type="ECO:0000313" key="1">
    <source>
        <dbReference type="EMBL" id="CAD8055992.1"/>
    </source>
</evidence>
<evidence type="ECO:0000313" key="2">
    <source>
        <dbReference type="Proteomes" id="UP000688137"/>
    </source>
</evidence>
<accession>A0A8S1KRW4</accession>
<gene>
    <name evidence="1" type="ORF">PPRIM_AZ9-3.1.T0240087</name>
</gene>
<dbReference type="EMBL" id="CAJJDM010000022">
    <property type="protein sequence ID" value="CAD8055992.1"/>
    <property type="molecule type" value="Genomic_DNA"/>
</dbReference>
<keyword evidence="2" id="KW-1185">Reference proteome</keyword>
<comment type="caution">
    <text evidence="1">The sequence shown here is derived from an EMBL/GenBank/DDBJ whole genome shotgun (WGS) entry which is preliminary data.</text>
</comment>